<comment type="caution">
    <text evidence="3">The sequence shown here is derived from an EMBL/GenBank/DDBJ whole genome shotgun (WGS) entry which is preliminary data.</text>
</comment>
<keyword evidence="2" id="KW-0732">Signal</keyword>
<feature type="region of interest" description="Disordered" evidence="1">
    <location>
        <begin position="59"/>
        <end position="78"/>
    </location>
</feature>
<feature type="compositionally biased region" description="Low complexity" evidence="1">
    <location>
        <begin position="60"/>
        <end position="78"/>
    </location>
</feature>
<dbReference type="EMBL" id="JARQZJ010000134">
    <property type="protein sequence ID" value="KAK9892423.1"/>
    <property type="molecule type" value="Genomic_DNA"/>
</dbReference>
<protein>
    <submittedName>
        <fullName evidence="3">Uncharacterized protein</fullName>
    </submittedName>
</protein>
<accession>A0AAW1VFB0</accession>
<dbReference type="AlphaFoldDB" id="A0AAW1VFB0"/>
<evidence type="ECO:0000313" key="4">
    <source>
        <dbReference type="Proteomes" id="UP001431783"/>
    </source>
</evidence>
<name>A0AAW1VFB0_9CUCU</name>
<gene>
    <name evidence="3" type="ORF">WA026_019873</name>
</gene>
<feature type="signal peptide" evidence="2">
    <location>
        <begin position="1"/>
        <end position="22"/>
    </location>
</feature>
<dbReference type="Proteomes" id="UP001431783">
    <property type="component" value="Unassembled WGS sequence"/>
</dbReference>
<reference evidence="3 4" key="1">
    <citation type="submission" date="2023-03" db="EMBL/GenBank/DDBJ databases">
        <title>Genome insight into feeding habits of ladybird beetles.</title>
        <authorList>
            <person name="Li H.-S."/>
            <person name="Huang Y.-H."/>
            <person name="Pang H."/>
        </authorList>
    </citation>
    <scope>NUCLEOTIDE SEQUENCE [LARGE SCALE GENOMIC DNA]</scope>
    <source>
        <strain evidence="3">SYSU_2023b</strain>
        <tissue evidence="3">Whole body</tissue>
    </source>
</reference>
<proteinExistence type="predicted"/>
<evidence type="ECO:0000313" key="3">
    <source>
        <dbReference type="EMBL" id="KAK9892423.1"/>
    </source>
</evidence>
<evidence type="ECO:0000256" key="2">
    <source>
        <dbReference type="SAM" id="SignalP"/>
    </source>
</evidence>
<keyword evidence="4" id="KW-1185">Reference proteome</keyword>
<organism evidence="3 4">
    <name type="scientific">Henosepilachna vigintioctopunctata</name>
    <dbReference type="NCBI Taxonomy" id="420089"/>
    <lineage>
        <taxon>Eukaryota</taxon>
        <taxon>Metazoa</taxon>
        <taxon>Ecdysozoa</taxon>
        <taxon>Arthropoda</taxon>
        <taxon>Hexapoda</taxon>
        <taxon>Insecta</taxon>
        <taxon>Pterygota</taxon>
        <taxon>Neoptera</taxon>
        <taxon>Endopterygota</taxon>
        <taxon>Coleoptera</taxon>
        <taxon>Polyphaga</taxon>
        <taxon>Cucujiformia</taxon>
        <taxon>Coccinelloidea</taxon>
        <taxon>Coccinellidae</taxon>
        <taxon>Epilachninae</taxon>
        <taxon>Epilachnini</taxon>
        <taxon>Henosepilachna</taxon>
    </lineage>
</organism>
<feature type="chain" id="PRO_5043486476" evidence="2">
    <location>
        <begin position="23"/>
        <end position="78"/>
    </location>
</feature>
<sequence>MTSKYIFVMLALVVLVLTTTSAASLNQGETAQAVKHFFKNGPKGIKAEGQGKVACGRRGTTAATTTAATTTTTAAAGR</sequence>
<evidence type="ECO:0000256" key="1">
    <source>
        <dbReference type="SAM" id="MobiDB-lite"/>
    </source>
</evidence>